<dbReference type="AlphaFoldDB" id="A0A0B7IVW4"/>
<feature type="compositionally biased region" description="Basic and acidic residues" evidence="1">
    <location>
        <begin position="69"/>
        <end position="79"/>
    </location>
</feature>
<evidence type="ECO:0000256" key="1">
    <source>
        <dbReference type="SAM" id="MobiDB-lite"/>
    </source>
</evidence>
<name>A0A0B7IVW4_9PROT</name>
<dbReference type="HOGENOM" id="CLU_063619_0_0_4"/>
<dbReference type="OrthoDB" id="9178542at2"/>
<protein>
    <recommendedName>
        <fullName evidence="4">DUF3108 domain-containing protein</fullName>
    </recommendedName>
</protein>
<dbReference type="InterPro" id="IPR021457">
    <property type="entry name" value="DUF3108"/>
</dbReference>
<feature type="compositionally biased region" description="Basic residues" evidence="1">
    <location>
        <begin position="59"/>
        <end position="68"/>
    </location>
</feature>
<accession>A0A0B7IVW4</accession>
<proteinExistence type="predicted"/>
<dbReference type="RefSeq" id="WP_045751871.1">
    <property type="nucleotide sequence ID" value="NZ_LN794158.1"/>
</dbReference>
<feature type="region of interest" description="Disordered" evidence="1">
    <location>
        <begin position="51"/>
        <end position="96"/>
    </location>
</feature>
<dbReference type="EMBL" id="LN794158">
    <property type="protein sequence ID" value="CEN55212.1"/>
    <property type="molecule type" value="Genomic_DNA"/>
</dbReference>
<keyword evidence="3" id="KW-1185">Reference proteome</keyword>
<reference evidence="3" key="1">
    <citation type="submission" date="2014-12" db="EMBL/GenBank/DDBJ databases">
        <authorList>
            <person name="Salcher M.M."/>
        </authorList>
    </citation>
    <scope>NUCLEOTIDE SEQUENCE [LARGE SCALE GENOMIC DNA]</scope>
    <source>
        <strain evidence="3">MMS-10A-171</strain>
    </source>
</reference>
<evidence type="ECO:0008006" key="4">
    <source>
        <dbReference type="Google" id="ProtNLM"/>
    </source>
</evidence>
<dbReference type="KEGG" id="mbac:BN1209_0158"/>
<dbReference type="Proteomes" id="UP000056322">
    <property type="component" value="Chromosome 1"/>
</dbReference>
<organism evidence="2 3">
    <name type="scientific">Candidatus Methylopumilus turicensis</name>
    <dbReference type="NCBI Taxonomy" id="1581680"/>
    <lineage>
        <taxon>Bacteria</taxon>
        <taxon>Pseudomonadati</taxon>
        <taxon>Pseudomonadota</taxon>
        <taxon>Betaproteobacteria</taxon>
        <taxon>Nitrosomonadales</taxon>
        <taxon>Methylophilaceae</taxon>
        <taxon>Candidatus Methylopumilus</taxon>
    </lineage>
</organism>
<evidence type="ECO:0000313" key="3">
    <source>
        <dbReference type="Proteomes" id="UP000056322"/>
    </source>
</evidence>
<gene>
    <name evidence="2" type="ORF">BN1209_0158</name>
</gene>
<dbReference type="Pfam" id="PF11306">
    <property type="entry name" value="DUF3108"/>
    <property type="match status" value="1"/>
</dbReference>
<dbReference type="STRING" id="1581680.BN1209_0158"/>
<sequence length="330" mass="37800">MQKITVPQRWLWAVLLSLLLHVVLLGGWSFVMPSFESSSHLIEAELLPPPVKKVEKKPSPPKKVHQSLKHKEVPNEVSRESIAPSTDEQAEVSQVAEPLWREEDRPAYEEMARLLPPSFVDMEFDVKRVNGFGSGRAHYRYQAEPQDRYSLRSEMEAVGLASIAFAGKRIETSIGKIMEQGLKPEAYRVEVTGKPDKLQVANFDWDNNKLTLKTAKSETVEELLEGTQDFLSFMYQFMFVPPLERMAWPLTNGKMLRVYHYQFISEEVITTKFGQINTYHIAKSSGDAEEKTDVWLAEDYRFIPIKILKITKDGSGYEFIATRIDTDIAK</sequence>
<evidence type="ECO:0000313" key="2">
    <source>
        <dbReference type="EMBL" id="CEN55212.1"/>
    </source>
</evidence>